<keyword evidence="3" id="KW-0347">Helicase</keyword>
<dbReference type="InterPro" id="IPR027417">
    <property type="entry name" value="P-loop_NTPase"/>
</dbReference>
<keyword evidence="9" id="KW-1185">Reference proteome</keyword>
<evidence type="ECO:0000256" key="3">
    <source>
        <dbReference type="ARBA" id="ARBA00022806"/>
    </source>
</evidence>
<dbReference type="InterPro" id="IPR050534">
    <property type="entry name" value="Coronavir_polyprotein_1ab"/>
</dbReference>
<evidence type="ECO:0000256" key="1">
    <source>
        <dbReference type="ARBA" id="ARBA00022741"/>
    </source>
</evidence>
<keyword evidence="1" id="KW-0547">Nucleotide-binding</keyword>
<keyword evidence="5" id="KW-0863">Zinc-finger</keyword>
<dbReference type="AlphaFoldDB" id="A0ABD2LD88"/>
<feature type="compositionally biased region" description="Basic and acidic residues" evidence="6">
    <location>
        <begin position="245"/>
        <end position="256"/>
    </location>
</feature>
<dbReference type="SMART" id="SM00343">
    <property type="entry name" value="ZnF_C2HC"/>
    <property type="match status" value="1"/>
</dbReference>
<dbReference type="SUPFAM" id="SSF52540">
    <property type="entry name" value="P-loop containing nucleoside triphosphate hydrolases"/>
    <property type="match status" value="1"/>
</dbReference>
<dbReference type="PANTHER" id="PTHR43788:SF16">
    <property type="entry name" value="HELICASE WITH ZINC FINGER 2"/>
    <property type="match status" value="1"/>
</dbReference>
<evidence type="ECO:0000256" key="4">
    <source>
        <dbReference type="ARBA" id="ARBA00022840"/>
    </source>
</evidence>
<evidence type="ECO:0000256" key="5">
    <source>
        <dbReference type="PROSITE-ProRule" id="PRU00047"/>
    </source>
</evidence>
<keyword evidence="4" id="KW-0067">ATP-binding</keyword>
<name>A0ABD2LD88_9BILA</name>
<organism evidence="8 9">
    <name type="scientific">Heterodera trifolii</name>
    <dbReference type="NCBI Taxonomy" id="157864"/>
    <lineage>
        <taxon>Eukaryota</taxon>
        <taxon>Metazoa</taxon>
        <taxon>Ecdysozoa</taxon>
        <taxon>Nematoda</taxon>
        <taxon>Chromadorea</taxon>
        <taxon>Rhabditida</taxon>
        <taxon>Tylenchina</taxon>
        <taxon>Tylenchomorpha</taxon>
        <taxon>Tylenchoidea</taxon>
        <taxon>Heteroderidae</taxon>
        <taxon>Heteroderinae</taxon>
        <taxon>Heterodera</taxon>
    </lineage>
</organism>
<feature type="domain" description="CCHC-type" evidence="7">
    <location>
        <begin position="1214"/>
        <end position="1230"/>
    </location>
</feature>
<dbReference type="Pfam" id="PF13245">
    <property type="entry name" value="AAA_19"/>
    <property type="match status" value="1"/>
</dbReference>
<gene>
    <name evidence="8" type="ORF">niasHT_018351</name>
</gene>
<evidence type="ECO:0000259" key="7">
    <source>
        <dbReference type="PROSITE" id="PS50158"/>
    </source>
</evidence>
<comment type="caution">
    <text evidence="8">The sequence shown here is derived from an EMBL/GenBank/DDBJ whole genome shotgun (WGS) entry which is preliminary data.</text>
</comment>
<dbReference type="Gene3D" id="3.40.50.300">
    <property type="entry name" value="P-loop containing nucleotide triphosphate hydrolases"/>
    <property type="match status" value="2"/>
</dbReference>
<reference evidence="8 9" key="1">
    <citation type="submission" date="2024-10" db="EMBL/GenBank/DDBJ databases">
        <authorList>
            <person name="Kim D."/>
        </authorList>
    </citation>
    <scope>NUCLEOTIDE SEQUENCE [LARGE SCALE GENOMIC DNA]</scope>
    <source>
        <strain evidence="8">BH-2024</strain>
    </source>
</reference>
<feature type="region of interest" description="Disordered" evidence="6">
    <location>
        <begin position="1154"/>
        <end position="1204"/>
    </location>
</feature>
<dbReference type="InterPro" id="IPR047187">
    <property type="entry name" value="SF1_C_Upf1"/>
</dbReference>
<evidence type="ECO:0000256" key="2">
    <source>
        <dbReference type="ARBA" id="ARBA00022801"/>
    </source>
</evidence>
<dbReference type="EMBL" id="JBICBT010000452">
    <property type="protein sequence ID" value="KAL3113197.1"/>
    <property type="molecule type" value="Genomic_DNA"/>
</dbReference>
<evidence type="ECO:0000313" key="8">
    <source>
        <dbReference type="EMBL" id="KAL3113197.1"/>
    </source>
</evidence>
<protein>
    <recommendedName>
        <fullName evidence="7">CCHC-type domain-containing protein</fullName>
    </recommendedName>
</protein>
<dbReference type="InterPro" id="IPR001878">
    <property type="entry name" value="Znf_CCHC"/>
</dbReference>
<keyword evidence="5" id="KW-0862">Zinc</keyword>
<feature type="compositionally biased region" description="Polar residues" evidence="6">
    <location>
        <begin position="1181"/>
        <end position="1192"/>
    </location>
</feature>
<dbReference type="InterPro" id="IPR041679">
    <property type="entry name" value="DNA2/NAM7-like_C"/>
</dbReference>
<dbReference type="PANTHER" id="PTHR43788">
    <property type="entry name" value="DNA2/NAM7 HELICASE FAMILY MEMBER"/>
    <property type="match status" value="1"/>
</dbReference>
<sequence>MPKNQKSKRFSKKSSSASAALSSPPALLDISALPNPAYEDISSPEGSVIAGAVVANTIVSTIEPNLDNTVLTTLSPEDVDRIFADDPGMAEEVGRTDRGSEIGPQIKSMLDNSAFGPSVMNKISALGTNESTFEEIAVSSGALETMGAMISVLSVQGEEERLIERAIEVIEETQKMKGSFGQMIMKEMENEGEKCEEETNTDLGPSVMDVVESEQSQGVNYVLEVDQDGIEVFKEKNPLGKRRRNPSESENGKEEEKEGDDGGSGRKMIICQITDRMATAIRFGGKMKGPDIIGIPESFELGVQLKLGDIVYVTSYAPIERFPVWLSNAFRINADAEAMTVSSVLQNSLEKCIGIVMSMVREQKDVPKAVDVAFPESQVLQRLYQHQMDSTIDLAKIKPGVLINVTFARIHRPSDIAIGPKGIYIAPADFEGVSERELVVHQPCIGTGISGFVNGYEFPFSTSTDLKLCEHGIAAAVSGALLKAKAEMEEFTIHTGLFVLESGKDNMVVTFEHFVQEKRKFVNLTKIWDIDAAVLAKLKGAKKPCAVGRILDVHKCVVQEMFVLQAKVLLMFQLARKYDAEGDFDCLAEGHEASITPSDSFQALELRVERFYGHVFSCMSSGSDETSRIWKILLAQNDVQSEGTSSEVLARIERHPALRKLEGGQIRTAELMLDNVPRVVAQQAPPGSGKTYTLAAIVAALMSDPKNKILCLAPLNVAVVKMCEELVGALQTEGCDEVPLALFSGNGKGKYRDYLDKIAGNLLESVVTSEDFWKKLKQKEKGEVHRYLRDVRKRPRIAKEALIAEYVLNLDRRRVLCCTLGFAEQIGRLLCERNIVVLDEAGQGPFVQVCSTLSALCEIKKVLVTGDRYQLAVNMQSVPEPVRVGFGFDTILINLDKAKAVDRTTLLTNYRSHWQIVACVEHMAYKPHGERLQPGPGSFRMLIDFWKMPVADSPLLLIHQETLMEPEMTSFSATNSGQTRTVLDLLALLDGFPGSIRIISFYAGQAAQIGTELKEQGFSRSIVSATADAMQGHEADITIVTTTVSRQQRFSNWQRANFSKDRKSEFWGDAQRVNVALSRGKHGLIVIGDFLELGSSPIWSRFLNKAIEFTVVTSPSVVKSIKSPRSSYVRGLLVDDSGESVQNYRFHADWLAPGRSSSTAAVPSRNGRPLNNLNRPNNLNFQNSPISQTRDISNPPLPSRHVQREFSRTRAEIRCWRCDQPGHVSTRCTNPPARQN</sequence>
<dbReference type="CDD" id="cd18808">
    <property type="entry name" value="SF1_C_Upf1"/>
    <property type="match status" value="1"/>
</dbReference>
<dbReference type="GO" id="GO:0008270">
    <property type="term" value="F:zinc ion binding"/>
    <property type="evidence" value="ECO:0007669"/>
    <property type="project" value="UniProtKB-KW"/>
</dbReference>
<feature type="region of interest" description="Disordered" evidence="6">
    <location>
        <begin position="234"/>
        <end position="266"/>
    </location>
</feature>
<dbReference type="GO" id="GO:0005524">
    <property type="term" value="F:ATP binding"/>
    <property type="evidence" value="ECO:0007669"/>
    <property type="project" value="UniProtKB-KW"/>
</dbReference>
<dbReference type="GO" id="GO:0004386">
    <property type="term" value="F:helicase activity"/>
    <property type="evidence" value="ECO:0007669"/>
    <property type="project" value="UniProtKB-KW"/>
</dbReference>
<evidence type="ECO:0000313" key="9">
    <source>
        <dbReference type="Proteomes" id="UP001620626"/>
    </source>
</evidence>
<evidence type="ECO:0000256" key="6">
    <source>
        <dbReference type="SAM" id="MobiDB-lite"/>
    </source>
</evidence>
<proteinExistence type="predicted"/>
<feature type="region of interest" description="Disordered" evidence="6">
    <location>
        <begin position="1"/>
        <end position="25"/>
    </location>
</feature>
<feature type="compositionally biased region" description="Low complexity" evidence="6">
    <location>
        <begin position="13"/>
        <end position="25"/>
    </location>
</feature>
<dbReference type="PROSITE" id="PS50158">
    <property type="entry name" value="ZF_CCHC"/>
    <property type="match status" value="1"/>
</dbReference>
<dbReference type="GO" id="GO:0016787">
    <property type="term" value="F:hydrolase activity"/>
    <property type="evidence" value="ECO:0007669"/>
    <property type="project" value="UniProtKB-KW"/>
</dbReference>
<dbReference type="Pfam" id="PF13087">
    <property type="entry name" value="AAA_12"/>
    <property type="match status" value="1"/>
</dbReference>
<feature type="compositionally biased region" description="Basic residues" evidence="6">
    <location>
        <begin position="1"/>
        <end position="12"/>
    </location>
</feature>
<dbReference type="Proteomes" id="UP001620626">
    <property type="component" value="Unassembled WGS sequence"/>
</dbReference>
<feature type="compositionally biased region" description="Low complexity" evidence="6">
    <location>
        <begin position="1163"/>
        <end position="1180"/>
    </location>
</feature>
<accession>A0ABD2LD88</accession>
<keyword evidence="2" id="KW-0378">Hydrolase</keyword>
<keyword evidence="5" id="KW-0479">Metal-binding</keyword>